<name>A0A558A9I6_9PSEU</name>
<organism evidence="2 3">
    <name type="scientific">Amycolatopsis acidiphila</name>
    <dbReference type="NCBI Taxonomy" id="715473"/>
    <lineage>
        <taxon>Bacteria</taxon>
        <taxon>Bacillati</taxon>
        <taxon>Actinomycetota</taxon>
        <taxon>Actinomycetes</taxon>
        <taxon>Pseudonocardiales</taxon>
        <taxon>Pseudonocardiaceae</taxon>
        <taxon>Amycolatopsis</taxon>
    </lineage>
</organism>
<dbReference type="RefSeq" id="WP_144640437.1">
    <property type="nucleotide sequence ID" value="NZ_BNAX01000004.1"/>
</dbReference>
<dbReference type="PANTHER" id="PTHR33336">
    <property type="entry name" value="QUINOL MONOOXYGENASE YGIN-RELATED"/>
    <property type="match status" value="1"/>
</dbReference>
<dbReference type="SUPFAM" id="SSF54909">
    <property type="entry name" value="Dimeric alpha+beta barrel"/>
    <property type="match status" value="1"/>
</dbReference>
<comment type="caution">
    <text evidence="2">The sequence shown here is derived from an EMBL/GenBank/DDBJ whole genome shotgun (WGS) entry which is preliminary data.</text>
</comment>
<sequence>MTSNDAVVVVATAEAAAGQEEKVEQAFRTAIPAVHAEPGCELYALHRDSRSPSTFVMVEKWASPDALRTHAKGAALAELGAALEGLLAAPLKVQTLTPLPGGDARLGAV</sequence>
<dbReference type="Gene3D" id="3.30.70.100">
    <property type="match status" value="1"/>
</dbReference>
<dbReference type="InterPro" id="IPR011008">
    <property type="entry name" value="Dimeric_a/b-barrel"/>
</dbReference>
<protein>
    <submittedName>
        <fullName evidence="2">Antibiotic biosynthesis monooxygenase</fullName>
    </submittedName>
</protein>
<dbReference type="Pfam" id="PF03992">
    <property type="entry name" value="ABM"/>
    <property type="match status" value="1"/>
</dbReference>
<dbReference type="PANTHER" id="PTHR33336:SF15">
    <property type="entry name" value="ABM DOMAIN-CONTAINING PROTEIN"/>
    <property type="match status" value="1"/>
</dbReference>
<reference evidence="2 3" key="1">
    <citation type="submission" date="2019-07" db="EMBL/GenBank/DDBJ databases">
        <title>New species of Amycolatopsis and Streptomyces.</title>
        <authorList>
            <person name="Duangmal K."/>
            <person name="Teo W.F.A."/>
            <person name="Lipun K."/>
        </authorList>
    </citation>
    <scope>NUCLEOTIDE SEQUENCE [LARGE SCALE GENOMIC DNA]</scope>
    <source>
        <strain evidence="2 3">JCM 30562</strain>
    </source>
</reference>
<gene>
    <name evidence="2" type="ORF">FNH06_18965</name>
</gene>
<dbReference type="GO" id="GO:0004497">
    <property type="term" value="F:monooxygenase activity"/>
    <property type="evidence" value="ECO:0007669"/>
    <property type="project" value="UniProtKB-KW"/>
</dbReference>
<evidence type="ECO:0000313" key="3">
    <source>
        <dbReference type="Proteomes" id="UP000318578"/>
    </source>
</evidence>
<evidence type="ECO:0000259" key="1">
    <source>
        <dbReference type="PROSITE" id="PS51725"/>
    </source>
</evidence>
<keyword evidence="2" id="KW-0560">Oxidoreductase</keyword>
<dbReference type="PROSITE" id="PS51725">
    <property type="entry name" value="ABM"/>
    <property type="match status" value="1"/>
</dbReference>
<keyword evidence="2" id="KW-0503">Monooxygenase</keyword>
<dbReference type="AlphaFoldDB" id="A0A558A9I6"/>
<dbReference type="EMBL" id="VJZA01000031">
    <property type="protein sequence ID" value="TVT20927.1"/>
    <property type="molecule type" value="Genomic_DNA"/>
</dbReference>
<evidence type="ECO:0000313" key="2">
    <source>
        <dbReference type="EMBL" id="TVT20927.1"/>
    </source>
</evidence>
<proteinExistence type="predicted"/>
<accession>A0A558A9I6</accession>
<keyword evidence="3" id="KW-1185">Reference proteome</keyword>
<dbReference type="InterPro" id="IPR007138">
    <property type="entry name" value="ABM_dom"/>
</dbReference>
<dbReference type="OrthoDB" id="5241825at2"/>
<feature type="domain" description="ABM" evidence="1">
    <location>
        <begin position="7"/>
        <end position="95"/>
    </location>
</feature>
<dbReference type="Proteomes" id="UP000318578">
    <property type="component" value="Unassembled WGS sequence"/>
</dbReference>
<dbReference type="InterPro" id="IPR050744">
    <property type="entry name" value="AI-2_Isomerase_LsrG"/>
</dbReference>